<dbReference type="InterPro" id="IPR003587">
    <property type="entry name" value="Hint_dom_N"/>
</dbReference>
<dbReference type="SUPFAM" id="SSF51294">
    <property type="entry name" value="Hedgehog/intein (Hint) domain"/>
    <property type="match status" value="1"/>
</dbReference>
<dbReference type="AlphaFoldDB" id="A0A517MXN8"/>
<dbReference type="SUPFAM" id="SSF56574">
    <property type="entry name" value="Serpins"/>
    <property type="match status" value="1"/>
</dbReference>
<dbReference type="InterPro" id="IPR023796">
    <property type="entry name" value="Serpin_dom"/>
</dbReference>
<dbReference type="GO" id="GO:0004867">
    <property type="term" value="F:serine-type endopeptidase inhibitor activity"/>
    <property type="evidence" value="ECO:0007669"/>
    <property type="project" value="InterPro"/>
</dbReference>
<keyword evidence="3" id="KW-1185">Reference proteome</keyword>
<proteinExistence type="predicted"/>
<dbReference type="InterPro" id="IPR006141">
    <property type="entry name" value="Intein_N"/>
</dbReference>
<dbReference type="InterPro" id="IPR036186">
    <property type="entry name" value="Serpin_sf"/>
</dbReference>
<dbReference type="KEGG" id="amob:HG15A2_29710"/>
<dbReference type="OrthoDB" id="285999at2"/>
<accession>A0A517MXN8</accession>
<organism evidence="2 3">
    <name type="scientific">Adhaeretor mobilis</name>
    <dbReference type="NCBI Taxonomy" id="1930276"/>
    <lineage>
        <taxon>Bacteria</taxon>
        <taxon>Pseudomonadati</taxon>
        <taxon>Planctomycetota</taxon>
        <taxon>Planctomycetia</taxon>
        <taxon>Pirellulales</taxon>
        <taxon>Lacipirellulaceae</taxon>
        <taxon>Adhaeretor</taxon>
    </lineage>
</organism>
<dbReference type="Gene3D" id="2.170.16.10">
    <property type="entry name" value="Hedgehog/Intein (Hint) domain"/>
    <property type="match status" value="1"/>
</dbReference>
<dbReference type="PANTHER" id="PTHR11461">
    <property type="entry name" value="SERINE PROTEASE INHIBITOR, SERPIN"/>
    <property type="match status" value="1"/>
</dbReference>
<protein>
    <submittedName>
        <fullName evidence="2">Serpin (Serine protease inhibitor)</fullName>
    </submittedName>
</protein>
<name>A0A517MXN8_9BACT</name>
<sequence>MTSVDVFIEKVFHKATLEVNEQGTEAAAATEIDFGICFAAGTPVLTPDGEKPIEELQVGDRVLARDELNVEGVAEPKVVEKTFRSTAEIVELHVDGQVIRTTGPHRFFAKGKGWISASELQEKDLLSTNQRDWAKVERVVSTGEEERVYNLTVTDHHTYFVGAESWGFAVWAHNWCGDELEFNANRPFHMIIRDNATSAITFMGRIDDPTQLQNSLTPTVVDTNADFDSNQDVDGLDFLALQRGYGIATGAALVDGDSNADGAVDAIDMNTWETQYGQTAQQVAAAAAGGVQEEASQQAVPSSRASYLDAALATQWLDATNERSEGFVVPEAVVEALFATDPQFVAVPLAADAAGENGLARSSSEVDESQSAAWLTDDLLDSLFGGPQNSLV</sequence>
<dbReference type="InterPro" id="IPR000215">
    <property type="entry name" value="Serpin_fam"/>
</dbReference>
<dbReference type="Pfam" id="PF00079">
    <property type="entry name" value="Serpin"/>
    <property type="match status" value="1"/>
</dbReference>
<dbReference type="Proteomes" id="UP000319852">
    <property type="component" value="Chromosome"/>
</dbReference>
<dbReference type="Pfam" id="PF07591">
    <property type="entry name" value="PT-HINT"/>
    <property type="match status" value="1"/>
</dbReference>
<dbReference type="InterPro" id="IPR030934">
    <property type="entry name" value="Intein_C"/>
</dbReference>
<dbReference type="EMBL" id="CP036263">
    <property type="protein sequence ID" value="QDS99644.1"/>
    <property type="molecule type" value="Genomic_DNA"/>
</dbReference>
<dbReference type="GO" id="GO:0016539">
    <property type="term" value="P:intein-mediated protein splicing"/>
    <property type="evidence" value="ECO:0007669"/>
    <property type="project" value="InterPro"/>
</dbReference>
<dbReference type="PANTHER" id="PTHR11461:SF211">
    <property type="entry name" value="GH10112P-RELATED"/>
    <property type="match status" value="1"/>
</dbReference>
<dbReference type="SMART" id="SM00306">
    <property type="entry name" value="HintN"/>
    <property type="match status" value="1"/>
</dbReference>
<feature type="domain" description="Hint" evidence="1">
    <location>
        <begin position="35"/>
        <end position="130"/>
    </location>
</feature>
<dbReference type="Gene3D" id="6.20.40.10">
    <property type="match status" value="1"/>
</dbReference>
<dbReference type="NCBIfam" id="TIGR01443">
    <property type="entry name" value="intein_Cterm"/>
    <property type="match status" value="1"/>
</dbReference>
<evidence type="ECO:0000259" key="1">
    <source>
        <dbReference type="SMART" id="SM00306"/>
    </source>
</evidence>
<reference evidence="2 3" key="1">
    <citation type="submission" date="2019-02" db="EMBL/GenBank/DDBJ databases">
        <title>Deep-cultivation of Planctomycetes and their phenomic and genomic characterization uncovers novel biology.</title>
        <authorList>
            <person name="Wiegand S."/>
            <person name="Jogler M."/>
            <person name="Boedeker C."/>
            <person name="Pinto D."/>
            <person name="Vollmers J."/>
            <person name="Rivas-Marin E."/>
            <person name="Kohn T."/>
            <person name="Peeters S.H."/>
            <person name="Heuer A."/>
            <person name="Rast P."/>
            <person name="Oberbeckmann S."/>
            <person name="Bunk B."/>
            <person name="Jeske O."/>
            <person name="Meyerdierks A."/>
            <person name="Storesund J.E."/>
            <person name="Kallscheuer N."/>
            <person name="Luecker S."/>
            <person name="Lage O.M."/>
            <person name="Pohl T."/>
            <person name="Merkel B.J."/>
            <person name="Hornburger P."/>
            <person name="Mueller R.-W."/>
            <person name="Bruemmer F."/>
            <person name="Labrenz M."/>
            <person name="Spormann A.M."/>
            <person name="Op den Camp H."/>
            <person name="Overmann J."/>
            <person name="Amann R."/>
            <person name="Jetten M.S.M."/>
            <person name="Mascher T."/>
            <person name="Medema M.H."/>
            <person name="Devos D.P."/>
            <person name="Kaster A.-K."/>
            <person name="Ovreas L."/>
            <person name="Rohde M."/>
            <person name="Galperin M.Y."/>
            <person name="Jogler C."/>
        </authorList>
    </citation>
    <scope>NUCLEOTIDE SEQUENCE [LARGE SCALE GENOMIC DNA]</scope>
    <source>
        <strain evidence="2 3">HG15A2</strain>
    </source>
</reference>
<evidence type="ECO:0000313" key="2">
    <source>
        <dbReference type="EMBL" id="QDS99644.1"/>
    </source>
</evidence>
<gene>
    <name evidence="2" type="ORF">HG15A2_29710</name>
</gene>
<dbReference type="PROSITE" id="PS50817">
    <property type="entry name" value="INTEIN_N_TER"/>
    <property type="match status" value="1"/>
</dbReference>
<dbReference type="Gene3D" id="2.10.310.10">
    <property type="entry name" value="Serpins superfamily"/>
    <property type="match status" value="1"/>
</dbReference>
<dbReference type="GO" id="GO:0005615">
    <property type="term" value="C:extracellular space"/>
    <property type="evidence" value="ECO:0007669"/>
    <property type="project" value="InterPro"/>
</dbReference>
<dbReference type="CDD" id="cd00081">
    <property type="entry name" value="Hint"/>
    <property type="match status" value="1"/>
</dbReference>
<evidence type="ECO:0000313" key="3">
    <source>
        <dbReference type="Proteomes" id="UP000319852"/>
    </source>
</evidence>
<dbReference type="InterPro" id="IPR036844">
    <property type="entry name" value="Hint_dom_sf"/>
</dbReference>